<comment type="pathway">
    <text evidence="2">Phytoalexin biosynthesis; 3,4',5-trihydroxystilbene biosynthesis; 3,4',5-trihydroxystilbene from trans-4-coumarate: step 1/2.</text>
</comment>
<keyword evidence="16" id="KW-1185">Reference proteome</keyword>
<evidence type="ECO:0000313" key="16">
    <source>
        <dbReference type="Proteomes" id="UP000007306"/>
    </source>
</evidence>
<evidence type="ECO:0000256" key="9">
    <source>
        <dbReference type="ARBA" id="ARBA00023051"/>
    </source>
</evidence>
<name>I1QJ49_ORYGL</name>
<dbReference type="RefSeq" id="XP_052165425.1">
    <property type="nucleotide sequence ID" value="XM_052309465.1"/>
</dbReference>
<protein>
    <recommendedName>
        <fullName evidence="4">4-coumarate--CoA ligase</fullName>
        <ecNumber evidence="4">6.2.1.12</ecNumber>
    </recommendedName>
</protein>
<accession>I1QJ49</accession>
<dbReference type="Gramene" id="ORGLA08G0145000.1">
    <property type="protein sequence ID" value="ORGLA08G0145000.1"/>
    <property type="gene ID" value="ORGLA08G0145000"/>
</dbReference>
<evidence type="ECO:0000256" key="12">
    <source>
        <dbReference type="ARBA" id="ARBA00034252"/>
    </source>
</evidence>
<evidence type="ECO:0000256" key="2">
    <source>
        <dbReference type="ARBA" id="ARBA00004930"/>
    </source>
</evidence>
<evidence type="ECO:0000313" key="15">
    <source>
        <dbReference type="EnsemblPlants" id="ORGLA08G0145000.1"/>
    </source>
</evidence>
<sequence length="539" mass="57006">MGSLPEQFVFRSRLPDIAIPDHLPLHDYVFECLADRRDRACLIDGATGETLSFGDVDALSRRVAAGLSSIGVCHGSTVMLLLPNSVEFAVAFLASSRLGAVTTTANPLHTPPEIAKQVAASGATVVVTEPAFVAKVSGLAGVTVVATGGGAERCASFAGLAAADGSALPEVAIDVANDAVALPYSSGTTGLPKGVMLSHRGLVTSVAQLVDGENPNLHLREDDVVLCVLPMFHVYSLHSILLCGMRAGAAIVVMKRFDTVKMLQLVERHGVTIAPLVPPIVVEMAKSDALDRHDLSSIRMVISGAAPMGKELQDIVHAKLPNAVLGQGYGMTEAGPVLSMCMAFAKEPTPVKSGACGTVVRNAELKIVDPDTGLSLPRNQPGEICIRGKQIMKGYLNNPEATEKTIDKDGWLHTGDIGFVDDDDEIFIVDRLKELIKYKGFQVAPAELEAMLIAHAAVADAAVVPMKDDSCGEIPVAFVVARDGSGITEDEIKQYVAKQVVFYKRLHKIFFVDAIPKAPSGKILRKDLRAKLAAGIPAC</sequence>
<dbReference type="GO" id="GO:0016207">
    <property type="term" value="F:4-coumarate-CoA ligase activity"/>
    <property type="evidence" value="ECO:0007669"/>
    <property type="project" value="UniProtKB-EC"/>
</dbReference>
<dbReference type="Gene3D" id="3.30.300.30">
    <property type="match status" value="1"/>
</dbReference>
<dbReference type="PANTHER" id="PTHR24096:SF406">
    <property type="entry name" value="4-COUMARATE--COA LIGASE 2"/>
    <property type="match status" value="1"/>
</dbReference>
<dbReference type="Gene3D" id="3.40.50.12780">
    <property type="entry name" value="N-terminal domain of ligase-like"/>
    <property type="match status" value="1"/>
</dbReference>
<keyword evidence="7" id="KW-0067">ATP-binding</keyword>
<comment type="catalytic activity">
    <reaction evidence="10">
        <text>(E)-4-coumarate + ATP + H(+) = (E)-4-coumaroyl-AMP + diphosphate</text>
        <dbReference type="Rhea" id="RHEA:72419"/>
        <dbReference type="ChEBI" id="CHEBI:12876"/>
        <dbReference type="ChEBI" id="CHEBI:15378"/>
        <dbReference type="ChEBI" id="CHEBI:30616"/>
        <dbReference type="ChEBI" id="CHEBI:33019"/>
        <dbReference type="ChEBI" id="CHEBI:192348"/>
    </reaction>
    <physiologicalReaction direction="left-to-right" evidence="10">
        <dbReference type="Rhea" id="RHEA:72420"/>
    </physiologicalReaction>
</comment>
<dbReference type="OMA" id="FYNCFGQ"/>
<dbReference type="AlphaFoldDB" id="I1QJ49"/>
<evidence type="ECO:0000256" key="6">
    <source>
        <dbReference type="ARBA" id="ARBA00022741"/>
    </source>
</evidence>
<dbReference type="InterPro" id="IPR020845">
    <property type="entry name" value="AMP-binding_CS"/>
</dbReference>
<dbReference type="Proteomes" id="UP000007306">
    <property type="component" value="Chromosome 8"/>
</dbReference>
<keyword evidence="6" id="KW-0547">Nucleotide-binding</keyword>
<dbReference type="InterPro" id="IPR000873">
    <property type="entry name" value="AMP-dep_synth/lig_dom"/>
</dbReference>
<evidence type="ECO:0000256" key="8">
    <source>
        <dbReference type="ARBA" id="ARBA00022842"/>
    </source>
</evidence>
<dbReference type="PROSITE" id="PS00455">
    <property type="entry name" value="AMP_BINDING"/>
    <property type="match status" value="1"/>
</dbReference>
<feature type="domain" description="AMP-dependent synthetase/ligase" evidence="13">
    <location>
        <begin position="34"/>
        <end position="396"/>
    </location>
</feature>
<gene>
    <name evidence="15" type="primary">LOC127782312</name>
</gene>
<evidence type="ECO:0000259" key="13">
    <source>
        <dbReference type="Pfam" id="PF00501"/>
    </source>
</evidence>
<comment type="cofactor">
    <cofactor evidence="1">
        <name>Mg(2+)</name>
        <dbReference type="ChEBI" id="CHEBI:18420"/>
    </cofactor>
</comment>
<evidence type="ECO:0000256" key="11">
    <source>
        <dbReference type="ARBA" id="ARBA00034223"/>
    </source>
</evidence>
<dbReference type="SUPFAM" id="SSF56801">
    <property type="entry name" value="Acetyl-CoA synthetase-like"/>
    <property type="match status" value="1"/>
</dbReference>
<dbReference type="EnsemblPlants" id="ORGLA08G0145000.1">
    <property type="protein sequence ID" value="ORGLA08G0145000.1"/>
    <property type="gene ID" value="ORGLA08G0145000"/>
</dbReference>
<dbReference type="InterPro" id="IPR042099">
    <property type="entry name" value="ANL_N_sf"/>
</dbReference>
<evidence type="ECO:0000256" key="5">
    <source>
        <dbReference type="ARBA" id="ARBA00022598"/>
    </source>
</evidence>
<evidence type="ECO:0000256" key="1">
    <source>
        <dbReference type="ARBA" id="ARBA00001946"/>
    </source>
</evidence>
<evidence type="ECO:0000259" key="14">
    <source>
        <dbReference type="Pfam" id="PF13193"/>
    </source>
</evidence>
<organism evidence="15 16">
    <name type="scientific">Oryza glaberrima</name>
    <name type="common">African rice</name>
    <dbReference type="NCBI Taxonomy" id="4538"/>
    <lineage>
        <taxon>Eukaryota</taxon>
        <taxon>Viridiplantae</taxon>
        <taxon>Streptophyta</taxon>
        <taxon>Embryophyta</taxon>
        <taxon>Tracheophyta</taxon>
        <taxon>Spermatophyta</taxon>
        <taxon>Magnoliopsida</taxon>
        <taxon>Liliopsida</taxon>
        <taxon>Poales</taxon>
        <taxon>Poaceae</taxon>
        <taxon>BOP clade</taxon>
        <taxon>Oryzoideae</taxon>
        <taxon>Oryzeae</taxon>
        <taxon>Oryzinae</taxon>
        <taxon>Oryza</taxon>
    </lineage>
</organism>
<comment type="similarity">
    <text evidence="3">Belongs to the ATP-dependent AMP-binding enzyme family.</text>
</comment>
<dbReference type="FunFam" id="3.30.300.30:FF:000007">
    <property type="entry name" value="4-coumarate--CoA ligase 2"/>
    <property type="match status" value="1"/>
</dbReference>
<proteinExistence type="inferred from homology"/>
<feature type="domain" description="AMP-binding enzyme C-terminal" evidence="14">
    <location>
        <begin position="447"/>
        <end position="522"/>
    </location>
</feature>
<dbReference type="FunFam" id="3.40.50.12780:FF:000003">
    <property type="entry name" value="Long-chain-fatty-acid--CoA ligase FadD"/>
    <property type="match status" value="1"/>
</dbReference>
<dbReference type="EC" id="6.2.1.12" evidence="4"/>
<dbReference type="HOGENOM" id="CLU_000022_59_2_1"/>
<dbReference type="GeneID" id="127782312"/>
<dbReference type="GO" id="GO:0106290">
    <property type="term" value="F:trans-cinnamate-CoA ligase activity"/>
    <property type="evidence" value="ECO:0007669"/>
    <property type="project" value="EnsemblPlants"/>
</dbReference>
<dbReference type="InterPro" id="IPR045851">
    <property type="entry name" value="AMP-bd_C_sf"/>
</dbReference>
<evidence type="ECO:0000256" key="10">
    <source>
        <dbReference type="ARBA" id="ARBA00034219"/>
    </source>
</evidence>
<dbReference type="eggNOG" id="KOG1176">
    <property type="taxonomic scope" value="Eukaryota"/>
</dbReference>
<comment type="catalytic activity">
    <reaction evidence="11">
        <text>(E)-4-coumaroyl-AMP + CoA = (E)-4-coumaroyl-CoA + AMP + H(+)</text>
        <dbReference type="Rhea" id="RHEA:72423"/>
        <dbReference type="ChEBI" id="CHEBI:15378"/>
        <dbReference type="ChEBI" id="CHEBI:57287"/>
        <dbReference type="ChEBI" id="CHEBI:85008"/>
        <dbReference type="ChEBI" id="CHEBI:192348"/>
        <dbReference type="ChEBI" id="CHEBI:456215"/>
    </reaction>
    <physiologicalReaction direction="left-to-right" evidence="11">
        <dbReference type="Rhea" id="RHEA:72424"/>
    </physiologicalReaction>
</comment>
<dbReference type="PANTHER" id="PTHR24096">
    <property type="entry name" value="LONG-CHAIN-FATTY-ACID--COA LIGASE"/>
    <property type="match status" value="1"/>
</dbReference>
<dbReference type="Pfam" id="PF00501">
    <property type="entry name" value="AMP-binding"/>
    <property type="match status" value="1"/>
</dbReference>
<dbReference type="InterPro" id="IPR025110">
    <property type="entry name" value="AMP-bd_C"/>
</dbReference>
<evidence type="ECO:0000256" key="3">
    <source>
        <dbReference type="ARBA" id="ARBA00006432"/>
    </source>
</evidence>
<dbReference type="GO" id="GO:0005524">
    <property type="term" value="F:ATP binding"/>
    <property type="evidence" value="ECO:0007669"/>
    <property type="project" value="UniProtKB-KW"/>
</dbReference>
<evidence type="ECO:0000256" key="4">
    <source>
        <dbReference type="ARBA" id="ARBA00012959"/>
    </source>
</evidence>
<dbReference type="STRING" id="4538.I1QJ49"/>
<keyword evidence="8" id="KW-0460">Magnesium</keyword>
<dbReference type="GO" id="GO:0009698">
    <property type="term" value="P:phenylpropanoid metabolic process"/>
    <property type="evidence" value="ECO:0007669"/>
    <property type="project" value="UniProtKB-KW"/>
</dbReference>
<dbReference type="Pfam" id="PF13193">
    <property type="entry name" value="AMP-binding_C"/>
    <property type="match status" value="1"/>
</dbReference>
<reference evidence="15 16" key="2">
    <citation type="submission" date="2018-04" db="EMBL/GenBank/DDBJ databases">
        <title>OglaRS2 (Oryza glaberrima Reference Sequence Version 2).</title>
        <authorList>
            <person name="Zhang J."/>
            <person name="Kudrna D."/>
            <person name="Lee S."/>
            <person name="Talag J."/>
            <person name="Rajasekar S."/>
            <person name="Wing R.A."/>
        </authorList>
    </citation>
    <scope>NUCLEOTIDE SEQUENCE [LARGE SCALE GENOMIC DNA]</scope>
    <source>
        <strain evidence="15 16">cv. IRGC 96717</strain>
    </source>
</reference>
<evidence type="ECO:0000256" key="7">
    <source>
        <dbReference type="ARBA" id="ARBA00022840"/>
    </source>
</evidence>
<keyword evidence="5" id="KW-0436">Ligase</keyword>
<reference evidence="15" key="1">
    <citation type="submission" date="2015-06" db="UniProtKB">
        <authorList>
            <consortium name="EnsemblPlants"/>
        </authorList>
    </citation>
    <scope>IDENTIFICATION</scope>
</reference>
<dbReference type="CDD" id="cd05904">
    <property type="entry name" value="4CL"/>
    <property type="match status" value="1"/>
</dbReference>
<comment type="catalytic activity">
    <reaction evidence="12">
        <text>(E)-4-coumarate + ATP + CoA = (E)-4-coumaroyl-CoA + AMP + diphosphate</text>
        <dbReference type="Rhea" id="RHEA:19641"/>
        <dbReference type="ChEBI" id="CHEBI:12876"/>
        <dbReference type="ChEBI" id="CHEBI:30616"/>
        <dbReference type="ChEBI" id="CHEBI:33019"/>
        <dbReference type="ChEBI" id="CHEBI:57287"/>
        <dbReference type="ChEBI" id="CHEBI:85008"/>
        <dbReference type="ChEBI" id="CHEBI:456215"/>
        <dbReference type="EC" id="6.2.1.12"/>
    </reaction>
    <physiologicalReaction direction="left-to-right" evidence="12">
        <dbReference type="Rhea" id="RHEA:19642"/>
    </physiologicalReaction>
</comment>
<keyword evidence="9" id="KW-0587">Phenylpropanoid metabolism</keyword>